<dbReference type="RefSeq" id="WP_322877484.1">
    <property type="nucleotide sequence ID" value="NZ_JAVMIP010000003.1"/>
</dbReference>
<dbReference type="AlphaFoldDB" id="A0AAE4JVM1"/>
<dbReference type="EMBL" id="JAVMIP010000003">
    <property type="protein sequence ID" value="MDS3860201.1"/>
    <property type="molecule type" value="Genomic_DNA"/>
</dbReference>
<keyword evidence="3" id="KW-1185">Reference proteome</keyword>
<dbReference type="Proteomes" id="UP001268256">
    <property type="component" value="Unassembled WGS sequence"/>
</dbReference>
<protein>
    <submittedName>
        <fullName evidence="2">DUF5615 family PIN-like protein</fullName>
    </submittedName>
</protein>
<dbReference type="InterPro" id="IPR041049">
    <property type="entry name" value="DUF5615"/>
</dbReference>
<name>A0AAE4JVM1_9CYAN</name>
<proteinExistence type="predicted"/>
<dbReference type="Pfam" id="PF18480">
    <property type="entry name" value="DUF5615"/>
    <property type="match status" value="1"/>
</dbReference>
<reference evidence="3" key="1">
    <citation type="submission" date="2023-07" db="EMBL/GenBank/DDBJ databases">
        <authorList>
            <person name="Luz R."/>
            <person name="Cordeiro R."/>
            <person name="Fonseca A."/>
            <person name="Goncalves V."/>
        </authorList>
    </citation>
    <scope>NUCLEOTIDE SEQUENCE [LARGE SCALE GENOMIC DNA]</scope>
    <source>
        <strain evidence="3">BACA0444</strain>
    </source>
</reference>
<evidence type="ECO:0000259" key="1">
    <source>
        <dbReference type="Pfam" id="PF18480"/>
    </source>
</evidence>
<organism evidence="2 3">
    <name type="scientific">Pseudocalidococcus azoricus BACA0444</name>
    <dbReference type="NCBI Taxonomy" id="2918990"/>
    <lineage>
        <taxon>Bacteria</taxon>
        <taxon>Bacillati</taxon>
        <taxon>Cyanobacteriota</taxon>
        <taxon>Cyanophyceae</taxon>
        <taxon>Acaryochloridales</taxon>
        <taxon>Thermosynechococcaceae</taxon>
        <taxon>Pseudocalidococcus</taxon>
        <taxon>Pseudocalidococcus azoricus</taxon>
    </lineage>
</organism>
<accession>A0AAE4JVM1</accession>
<feature type="domain" description="DUF5615" evidence="1">
    <location>
        <begin position="5"/>
        <end position="56"/>
    </location>
</feature>
<sequence length="86" mass="9296">MIYCLAAENFNQQIVTGVLGQSTVCNIVRVQDVGLRAATDPLILAWAAEENRILLTDGVETMTSFADQLTLALGINSLFGANFLIH</sequence>
<gene>
    <name evidence="2" type="ORF">RIF25_05220</name>
</gene>
<comment type="caution">
    <text evidence="2">The sequence shown here is derived from an EMBL/GenBank/DDBJ whole genome shotgun (WGS) entry which is preliminary data.</text>
</comment>
<evidence type="ECO:0000313" key="2">
    <source>
        <dbReference type="EMBL" id="MDS3860201.1"/>
    </source>
</evidence>
<evidence type="ECO:0000313" key="3">
    <source>
        <dbReference type="Proteomes" id="UP001268256"/>
    </source>
</evidence>